<organism evidence="2 3">
    <name type="scientific">Hydrogeniiclostridium mannosilyticum</name>
    <dbReference type="NCBI Taxonomy" id="2764322"/>
    <lineage>
        <taxon>Bacteria</taxon>
        <taxon>Bacillati</taxon>
        <taxon>Bacillota</taxon>
        <taxon>Clostridia</taxon>
        <taxon>Eubacteriales</taxon>
        <taxon>Acutalibacteraceae</taxon>
        <taxon>Hydrogeniiclostridium</taxon>
    </lineage>
</organism>
<protein>
    <recommendedName>
        <fullName evidence="1">DUF2344 domain-containing protein</fullName>
    </recommendedName>
</protein>
<keyword evidence="3" id="KW-1185">Reference proteome</keyword>
<dbReference type="RefSeq" id="WP_112332472.1">
    <property type="nucleotide sequence ID" value="NZ_JBKYJQ010000011.1"/>
</dbReference>
<name>A0A328UDZ9_9FIRM</name>
<dbReference type="EMBL" id="QLYR01000003">
    <property type="protein sequence ID" value="RAQ29241.1"/>
    <property type="molecule type" value="Genomic_DNA"/>
</dbReference>
<evidence type="ECO:0000259" key="1">
    <source>
        <dbReference type="Pfam" id="PF10105"/>
    </source>
</evidence>
<accession>A0A328UDZ9</accession>
<reference evidence="2 3" key="1">
    <citation type="submission" date="2018-06" db="EMBL/GenBank/DDBJ databases">
        <title>Noncontiguous genome sequence of Ruminococcaceae bacterium ASD2818.</title>
        <authorList>
            <person name="Chaplin A.V."/>
            <person name="Sokolova S.R."/>
            <person name="Kochetkova T.O."/>
            <person name="Goltsov A.Y."/>
            <person name="Trofimov D.Y."/>
            <person name="Efimov B.A."/>
        </authorList>
    </citation>
    <scope>NUCLEOTIDE SEQUENCE [LARGE SCALE GENOMIC DNA]</scope>
    <source>
        <strain evidence="2 3">ASD2818</strain>
    </source>
</reference>
<dbReference type="Pfam" id="PF10105">
    <property type="entry name" value="DUF2344"/>
    <property type="match status" value="1"/>
</dbReference>
<dbReference type="AlphaFoldDB" id="A0A328UDZ9"/>
<evidence type="ECO:0000313" key="3">
    <source>
        <dbReference type="Proteomes" id="UP000249377"/>
    </source>
</evidence>
<dbReference type="InterPro" id="IPR018768">
    <property type="entry name" value="DUF2344"/>
</dbReference>
<evidence type="ECO:0000313" key="2">
    <source>
        <dbReference type="EMBL" id="RAQ29241.1"/>
    </source>
</evidence>
<dbReference type="Proteomes" id="UP000249377">
    <property type="component" value="Unassembled WGS sequence"/>
</dbReference>
<dbReference type="NCBIfam" id="TIGR03936">
    <property type="entry name" value="sam_1_link_chp"/>
    <property type="match status" value="1"/>
</dbReference>
<comment type="caution">
    <text evidence="2">The sequence shown here is derived from an EMBL/GenBank/DDBJ whole genome shotgun (WGS) entry which is preliminary data.</text>
</comment>
<sequence length="219" mass="24949">MKTVRIWFKKDGAARFISHLDLNRCMLRAVHKAKIPLWYTEGYNPHAFVTFALPLSLGFRGNRESMDMKIDETKITDEELLARLDAALPGDIVLFAVTEPKMKPGKIAWAEYCAFLKPENGSVEGLGNALGQLLNKTEILAEKHSKNGTVQIDIKPHLKKVEWRRQHDALALDLLLPAGGEMNINPKLLLEALEKDSQLAFFYSLERNLLYDKDMRIFE</sequence>
<proteinExistence type="predicted"/>
<feature type="domain" description="DUF2344" evidence="1">
    <location>
        <begin position="4"/>
        <end position="186"/>
    </location>
</feature>
<gene>
    <name evidence="2" type="ORF">DPQ25_07085</name>
</gene>